<dbReference type="EMBL" id="LAZR01050584">
    <property type="protein sequence ID" value="KKK87036.1"/>
    <property type="molecule type" value="Genomic_DNA"/>
</dbReference>
<dbReference type="InterPro" id="IPR009045">
    <property type="entry name" value="Zn_M74/Hedgehog-like"/>
</dbReference>
<evidence type="ECO:0008006" key="2">
    <source>
        <dbReference type="Google" id="ProtNLM"/>
    </source>
</evidence>
<protein>
    <recommendedName>
        <fullName evidence="2">Peptidase M15C domain-containing protein</fullName>
    </recommendedName>
</protein>
<dbReference type="SUPFAM" id="SSF55166">
    <property type="entry name" value="Hedgehog/DD-peptidase"/>
    <property type="match status" value="1"/>
</dbReference>
<reference evidence="1" key="1">
    <citation type="journal article" date="2015" name="Nature">
        <title>Complex archaea that bridge the gap between prokaryotes and eukaryotes.</title>
        <authorList>
            <person name="Spang A."/>
            <person name="Saw J.H."/>
            <person name="Jorgensen S.L."/>
            <person name="Zaremba-Niedzwiedzka K."/>
            <person name="Martijn J."/>
            <person name="Lind A.E."/>
            <person name="van Eijk R."/>
            <person name="Schleper C."/>
            <person name="Guy L."/>
            <person name="Ettema T.J."/>
        </authorList>
    </citation>
    <scope>NUCLEOTIDE SEQUENCE</scope>
</reference>
<dbReference type="AlphaFoldDB" id="A0A0F9BRP4"/>
<proteinExistence type="predicted"/>
<accession>A0A0F9BRP4</accession>
<dbReference type="Gene3D" id="3.30.1380.10">
    <property type="match status" value="1"/>
</dbReference>
<evidence type="ECO:0000313" key="1">
    <source>
        <dbReference type="EMBL" id="KKK87036.1"/>
    </source>
</evidence>
<comment type="caution">
    <text evidence="1">The sequence shown here is derived from an EMBL/GenBank/DDBJ whole genome shotgun (WGS) entry which is preliminary data.</text>
</comment>
<organism evidence="1">
    <name type="scientific">marine sediment metagenome</name>
    <dbReference type="NCBI Taxonomy" id="412755"/>
    <lineage>
        <taxon>unclassified sequences</taxon>
        <taxon>metagenomes</taxon>
        <taxon>ecological metagenomes</taxon>
    </lineage>
</organism>
<name>A0A0F9BRP4_9ZZZZ</name>
<gene>
    <name evidence="1" type="ORF">LCGC14_2757250</name>
</gene>
<sequence length="131" mass="15825">MKLSDQQFEFAKDISLLEQWMIKHGYKFTYGEAWRTDTMQKLYYDMGLSKIEERGPHGDRLARDYNIWVDGQWIGLLIKTDKDYFRIKKILQPIGDYWESLNPLNRWGGNWRGFGRSKKRGDIPHFERMKE</sequence>